<evidence type="ECO:0000313" key="4">
    <source>
        <dbReference type="Proteomes" id="UP000636709"/>
    </source>
</evidence>
<gene>
    <name evidence="3" type="ORF">HU200_067087</name>
</gene>
<dbReference type="Proteomes" id="UP000636709">
    <property type="component" value="Unassembled WGS sequence"/>
</dbReference>
<feature type="region of interest" description="Disordered" evidence="1">
    <location>
        <begin position="696"/>
        <end position="771"/>
    </location>
</feature>
<feature type="region of interest" description="Disordered" evidence="1">
    <location>
        <begin position="1"/>
        <end position="54"/>
    </location>
</feature>
<dbReference type="OrthoDB" id="68076at2759"/>
<evidence type="ECO:0000256" key="1">
    <source>
        <dbReference type="SAM" id="MobiDB-lite"/>
    </source>
</evidence>
<evidence type="ECO:0000259" key="2">
    <source>
        <dbReference type="Pfam" id="PF08729"/>
    </source>
</evidence>
<comment type="caution">
    <text evidence="3">The sequence shown here is derived from an EMBL/GenBank/DDBJ whole genome shotgun (WGS) entry which is preliminary data.</text>
</comment>
<feature type="compositionally biased region" description="Low complexity" evidence="1">
    <location>
        <begin position="1"/>
        <end position="36"/>
    </location>
</feature>
<dbReference type="EMBL" id="JACEFO010003286">
    <property type="protein sequence ID" value="KAF8642710.1"/>
    <property type="molecule type" value="Genomic_DNA"/>
</dbReference>
<dbReference type="Pfam" id="PF08729">
    <property type="entry name" value="HUN"/>
    <property type="match status" value="1"/>
</dbReference>
<name>A0A835DSH3_9POAL</name>
<protein>
    <recommendedName>
        <fullName evidence="2">Hpc2-related domain-containing protein</fullName>
    </recommendedName>
</protein>
<proteinExistence type="predicted"/>
<dbReference type="GO" id="GO:0006325">
    <property type="term" value="P:chromatin organization"/>
    <property type="evidence" value="ECO:0007669"/>
    <property type="project" value="TreeGrafter"/>
</dbReference>
<keyword evidence="4" id="KW-1185">Reference proteome</keyword>
<feature type="region of interest" description="Disordered" evidence="1">
    <location>
        <begin position="255"/>
        <end position="288"/>
    </location>
</feature>
<dbReference type="PANTHER" id="PTHR21669">
    <property type="entry name" value="CAPZ-INTERACTING PROTEIN AND RELATED PROTEINS"/>
    <property type="match status" value="1"/>
</dbReference>
<dbReference type="GO" id="GO:0005634">
    <property type="term" value="C:nucleus"/>
    <property type="evidence" value="ECO:0007669"/>
    <property type="project" value="TreeGrafter"/>
</dbReference>
<accession>A0A835DSH3</accession>
<dbReference type="InterPro" id="IPR014840">
    <property type="entry name" value="HRD"/>
</dbReference>
<feature type="compositionally biased region" description="Basic and acidic residues" evidence="1">
    <location>
        <begin position="736"/>
        <end position="745"/>
    </location>
</feature>
<sequence length="771" mass="84280">MEDPVAAPSSSSAAPTPAPAAARVPAPVPAAAAAPPALAPQPLPATSAAAAAPEAAAACRRQLFTVELRPGETTIVSWKKLLREAGHAAAAPAVAAEAAAFAAHAAGPSGAAHPAENDPKDPAQPNRFNAVIEKIERLYMGKHSSDEEDLDDVPDDDQYDTEDSFIDDAELDEYFEVDNLKTKHDGYFVNKGKLEQIEAGTSANAAPKKRRRKDSSSTYLEANQLAPVDYFNSGDVPGKSSGRGTVQAGKQLASGNASSYGQYHDDNRVVKNKTSGLGGAPKRKSSEFSVGADAVARAKISKDASHAPLELRDLEKHKAAALPVDYAHKSKTSETYDYAYSAYRDKGTSVQLDFQQRKAIGENQDPSTRIYRKEKYGASEYPVMAMGSSVYSTQTVHPIVGREGSGTKPKGTRLERAIRDLQKIVAEYRPPQIDINEVDPNGQAAVKRRLPQEVKQKLAKVARLSANQGKIQEHELMDRLMGIVGHLVQRRTLKRNMKEMVESGLSAKLEKADQFQRVKMEINEMIKARVAAKSKVNEQDGSADDFQVANDERRALKGKSVMDTVLEDRICDLYDLYVEGMDEDKGPQSRKLYVELAELWPQGYMDNVGIKDAISRSKDRKRLLYNQQKVRNEERMKRKKLAAAARVQDGYPVVMQSGVAPQVAQPPITNPIAYPAPDYRQNLGLKSYERVREISSSAIPDDSNRNAGEIKKKKRKSEYDPVDIQANLPKAPLQNEKQRPSKPSDEANAGSQLTQTVLGLPTVIGHNQQPS</sequence>
<evidence type="ECO:0000313" key="3">
    <source>
        <dbReference type="EMBL" id="KAF8642710.1"/>
    </source>
</evidence>
<feature type="domain" description="Hpc2-related" evidence="2">
    <location>
        <begin position="147"/>
        <end position="195"/>
    </location>
</feature>
<feature type="region of interest" description="Disordered" evidence="1">
    <location>
        <begin position="200"/>
        <end position="219"/>
    </location>
</feature>
<dbReference type="AlphaFoldDB" id="A0A835DSH3"/>
<reference evidence="3" key="1">
    <citation type="submission" date="2020-07" db="EMBL/GenBank/DDBJ databases">
        <title>Genome sequence and genetic diversity analysis of an under-domesticated orphan crop, white fonio (Digitaria exilis).</title>
        <authorList>
            <person name="Bennetzen J.L."/>
            <person name="Chen S."/>
            <person name="Ma X."/>
            <person name="Wang X."/>
            <person name="Yssel A.E.J."/>
            <person name="Chaluvadi S.R."/>
            <person name="Johnson M."/>
            <person name="Gangashetty P."/>
            <person name="Hamidou F."/>
            <person name="Sanogo M.D."/>
            <person name="Zwaenepoel A."/>
            <person name="Wallace J."/>
            <person name="Van De Peer Y."/>
            <person name="Van Deynze A."/>
        </authorList>
    </citation>
    <scope>NUCLEOTIDE SEQUENCE</scope>
    <source>
        <tissue evidence="3">Leaves</tissue>
    </source>
</reference>
<feature type="compositionally biased region" description="Low complexity" evidence="1">
    <location>
        <begin position="44"/>
        <end position="54"/>
    </location>
</feature>
<dbReference type="Gramene" id="Dexi5B01G0034610.1">
    <property type="protein sequence ID" value="Dexi5B01G0034610.1:cds"/>
    <property type="gene ID" value="Dexi5B01G0034610"/>
</dbReference>
<organism evidence="3 4">
    <name type="scientific">Digitaria exilis</name>
    <dbReference type="NCBI Taxonomy" id="1010633"/>
    <lineage>
        <taxon>Eukaryota</taxon>
        <taxon>Viridiplantae</taxon>
        <taxon>Streptophyta</taxon>
        <taxon>Embryophyta</taxon>
        <taxon>Tracheophyta</taxon>
        <taxon>Spermatophyta</taxon>
        <taxon>Magnoliopsida</taxon>
        <taxon>Liliopsida</taxon>
        <taxon>Poales</taxon>
        <taxon>Poaceae</taxon>
        <taxon>PACMAD clade</taxon>
        <taxon>Panicoideae</taxon>
        <taxon>Panicodae</taxon>
        <taxon>Paniceae</taxon>
        <taxon>Anthephorinae</taxon>
        <taxon>Digitaria</taxon>
    </lineage>
</organism>
<dbReference type="PANTHER" id="PTHR21669:SF28">
    <property type="entry name" value="YEMANUCLEIN"/>
    <property type="match status" value="1"/>
</dbReference>